<protein>
    <recommendedName>
        <fullName evidence="1">Aprataxin C2HE/C2H2/C2HC zinc finger domain-containing protein</fullName>
    </recommendedName>
</protein>
<organism evidence="2 3">
    <name type="scientific">Lineolata rhizophorae</name>
    <dbReference type="NCBI Taxonomy" id="578093"/>
    <lineage>
        <taxon>Eukaryota</taxon>
        <taxon>Fungi</taxon>
        <taxon>Dikarya</taxon>
        <taxon>Ascomycota</taxon>
        <taxon>Pezizomycotina</taxon>
        <taxon>Dothideomycetes</taxon>
        <taxon>Dothideomycetes incertae sedis</taxon>
        <taxon>Lineolatales</taxon>
        <taxon>Lineolataceae</taxon>
        <taxon>Lineolata</taxon>
    </lineage>
</organism>
<dbReference type="GO" id="GO:0003697">
    <property type="term" value="F:single-stranded DNA binding"/>
    <property type="evidence" value="ECO:0007669"/>
    <property type="project" value="TreeGrafter"/>
</dbReference>
<dbReference type="OrthoDB" id="3512845at2759"/>
<dbReference type="EMBL" id="MU001699">
    <property type="protein sequence ID" value="KAF2453158.1"/>
    <property type="molecule type" value="Genomic_DNA"/>
</dbReference>
<evidence type="ECO:0000313" key="2">
    <source>
        <dbReference type="EMBL" id="KAF2453158.1"/>
    </source>
</evidence>
<dbReference type="Proteomes" id="UP000799766">
    <property type="component" value="Unassembled WGS sequence"/>
</dbReference>
<name>A0A6A6NNB7_9PEZI</name>
<sequence length="89" mass="10579">MANLHVHVLSPDRVSDALKSRKHYNSFSTPFFVPLADLPLAADDERRWPGKHGWLKAEMRCWRCGKKMEDGWRKMKGHLEEEFEEWKKV</sequence>
<keyword evidence="3" id="KW-1185">Reference proteome</keyword>
<reference evidence="2" key="1">
    <citation type="journal article" date="2020" name="Stud. Mycol.">
        <title>101 Dothideomycetes genomes: a test case for predicting lifestyles and emergence of pathogens.</title>
        <authorList>
            <person name="Haridas S."/>
            <person name="Albert R."/>
            <person name="Binder M."/>
            <person name="Bloem J."/>
            <person name="Labutti K."/>
            <person name="Salamov A."/>
            <person name="Andreopoulos B."/>
            <person name="Baker S."/>
            <person name="Barry K."/>
            <person name="Bills G."/>
            <person name="Bluhm B."/>
            <person name="Cannon C."/>
            <person name="Castanera R."/>
            <person name="Culley D."/>
            <person name="Daum C."/>
            <person name="Ezra D."/>
            <person name="Gonzalez J."/>
            <person name="Henrissat B."/>
            <person name="Kuo A."/>
            <person name="Liang C."/>
            <person name="Lipzen A."/>
            <person name="Lutzoni F."/>
            <person name="Magnuson J."/>
            <person name="Mondo S."/>
            <person name="Nolan M."/>
            <person name="Ohm R."/>
            <person name="Pangilinan J."/>
            <person name="Park H.-J."/>
            <person name="Ramirez L."/>
            <person name="Alfaro M."/>
            <person name="Sun H."/>
            <person name="Tritt A."/>
            <person name="Yoshinaga Y."/>
            <person name="Zwiers L.-H."/>
            <person name="Turgeon B."/>
            <person name="Goodwin S."/>
            <person name="Spatafora J."/>
            <person name="Crous P."/>
            <person name="Grigoriev I."/>
        </authorList>
    </citation>
    <scope>NUCLEOTIDE SEQUENCE</scope>
    <source>
        <strain evidence="2">ATCC 16933</strain>
    </source>
</reference>
<dbReference type="GO" id="GO:0000012">
    <property type="term" value="P:single strand break repair"/>
    <property type="evidence" value="ECO:0007669"/>
    <property type="project" value="TreeGrafter"/>
</dbReference>
<evidence type="ECO:0000259" key="1">
    <source>
        <dbReference type="Pfam" id="PF16278"/>
    </source>
</evidence>
<dbReference type="Pfam" id="PF16278">
    <property type="entry name" value="zf-C2HE"/>
    <property type="match status" value="1"/>
</dbReference>
<evidence type="ECO:0000313" key="3">
    <source>
        <dbReference type="Proteomes" id="UP000799766"/>
    </source>
</evidence>
<dbReference type="InterPro" id="IPR032566">
    <property type="entry name" value="Znf-C2HE"/>
</dbReference>
<dbReference type="AlphaFoldDB" id="A0A6A6NNB7"/>
<feature type="domain" description="Aprataxin C2HE/C2H2/C2HC zinc finger" evidence="1">
    <location>
        <begin position="28"/>
        <end position="85"/>
    </location>
</feature>
<dbReference type="GO" id="GO:1990165">
    <property type="term" value="F:single-strand break-containing DNA binding"/>
    <property type="evidence" value="ECO:0007669"/>
    <property type="project" value="TreeGrafter"/>
</dbReference>
<dbReference type="GO" id="GO:0003725">
    <property type="term" value="F:double-stranded RNA binding"/>
    <property type="evidence" value="ECO:0007669"/>
    <property type="project" value="TreeGrafter"/>
</dbReference>
<dbReference type="GO" id="GO:0033699">
    <property type="term" value="F:DNA 5'-adenosine monophosphate hydrolase activity"/>
    <property type="evidence" value="ECO:0007669"/>
    <property type="project" value="TreeGrafter"/>
</dbReference>
<dbReference type="GO" id="GO:0030983">
    <property type="term" value="F:mismatched DNA binding"/>
    <property type="evidence" value="ECO:0007669"/>
    <property type="project" value="TreeGrafter"/>
</dbReference>
<gene>
    <name evidence="2" type="ORF">BDY21DRAFT_356687</name>
</gene>
<dbReference type="Gene3D" id="3.30.428.10">
    <property type="entry name" value="HIT-like"/>
    <property type="match status" value="1"/>
</dbReference>
<proteinExistence type="predicted"/>
<dbReference type="PANTHER" id="PTHR12486">
    <property type="entry name" value="APRATAXIN-RELATED"/>
    <property type="match status" value="1"/>
</dbReference>
<dbReference type="PANTHER" id="PTHR12486:SF4">
    <property type="entry name" value="APRATAXIN"/>
    <property type="match status" value="1"/>
</dbReference>
<dbReference type="GO" id="GO:0005634">
    <property type="term" value="C:nucleus"/>
    <property type="evidence" value="ECO:0007669"/>
    <property type="project" value="TreeGrafter"/>
</dbReference>
<accession>A0A6A6NNB7</accession>
<dbReference type="SUPFAM" id="SSF54197">
    <property type="entry name" value="HIT-like"/>
    <property type="match status" value="1"/>
</dbReference>
<dbReference type="InterPro" id="IPR036265">
    <property type="entry name" value="HIT-like_sf"/>
</dbReference>